<dbReference type="PIR" id="G70402">
    <property type="entry name" value="G70402"/>
</dbReference>
<dbReference type="AlphaFoldDB" id="O67250"/>
<dbReference type="Proteomes" id="UP000000798">
    <property type="component" value="Chromosome"/>
</dbReference>
<dbReference type="InterPro" id="IPR057666">
    <property type="entry name" value="DrpA_SLOG"/>
</dbReference>
<organism evidence="3 4">
    <name type="scientific">Aquifex aeolicus (strain VF5)</name>
    <dbReference type="NCBI Taxonomy" id="224324"/>
    <lineage>
        <taxon>Bacteria</taxon>
        <taxon>Pseudomonadati</taxon>
        <taxon>Aquificota</taxon>
        <taxon>Aquificia</taxon>
        <taxon>Aquificales</taxon>
        <taxon>Aquificaceae</taxon>
        <taxon>Aquifex</taxon>
    </lineage>
</organism>
<sequence>MTNLRKLEDLVLYVRLADTNGVGLKSVKKILYHFKSIRNLNEKELERLLGTKRAERVVLSLETERNFEEKLINIIDKNDIKFILYEDKEYPEILKGIDEPPPYLFYQGEPPEGGYGIVGTRRPSKLSLNAVEKLLESIEGPIISGGAVGIDFKAHFESLKHGFKNFVILGTGILKIESRIKKLKGMGASLVSEFLPWTEGSKWTFPKRNRIIAGLSKKLFVMEAGSKSGALITADYAHRYGREIYAYVGDEHSERWKGCLKLIEEGKAKRLDFSSEKDKLLEFLSVPRTFDEVISFLKRERKEVFKILSSLIIQGKVVQEGAYYKKL</sequence>
<dbReference type="eggNOG" id="COG0758">
    <property type="taxonomic scope" value="Bacteria"/>
</dbReference>
<name>O67250_AQUAE</name>
<gene>
    <name evidence="3" type="ordered locus">aq_1191</name>
</gene>
<dbReference type="InterPro" id="IPR010994">
    <property type="entry name" value="RuvA_2-like"/>
</dbReference>
<dbReference type="PANTHER" id="PTHR43022:SF1">
    <property type="entry name" value="PROTEIN SMF"/>
    <property type="match status" value="1"/>
</dbReference>
<dbReference type="RefSeq" id="WP_010880752.1">
    <property type="nucleotide sequence ID" value="NC_000918.1"/>
</dbReference>
<dbReference type="GO" id="GO:0009294">
    <property type="term" value="P:DNA-mediated transformation"/>
    <property type="evidence" value="ECO:0007669"/>
    <property type="project" value="InterPro"/>
</dbReference>
<dbReference type="OrthoDB" id="9785707at2"/>
<protein>
    <recommendedName>
        <fullName evidence="2">Smf/DprA SLOG domain-containing protein</fullName>
    </recommendedName>
</protein>
<dbReference type="GO" id="GO:1990814">
    <property type="term" value="F:DNA/DNA annealing activity"/>
    <property type="evidence" value="ECO:0000318"/>
    <property type="project" value="GO_Central"/>
</dbReference>
<comment type="similarity">
    <text evidence="1">Belongs to the DprA/Smf family.</text>
</comment>
<dbReference type="STRING" id="224324.aq_1191"/>
<evidence type="ECO:0000256" key="1">
    <source>
        <dbReference type="ARBA" id="ARBA00006525"/>
    </source>
</evidence>
<dbReference type="FunCoup" id="O67250">
    <property type="interactions" value="277"/>
</dbReference>
<dbReference type="SUPFAM" id="SSF47781">
    <property type="entry name" value="RuvA domain 2-like"/>
    <property type="match status" value="1"/>
</dbReference>
<dbReference type="PATRIC" id="fig|224324.8.peg.927"/>
<dbReference type="EMBL" id="AE000657">
    <property type="protein sequence ID" value="AAC07224.1"/>
    <property type="molecule type" value="Genomic_DNA"/>
</dbReference>
<dbReference type="InterPro" id="IPR003488">
    <property type="entry name" value="DprA"/>
</dbReference>
<dbReference type="HOGENOM" id="CLU_029601_0_2_0"/>
<dbReference type="PANTHER" id="PTHR43022">
    <property type="entry name" value="PROTEIN SMF"/>
    <property type="match status" value="1"/>
</dbReference>
<dbReference type="InParanoid" id="O67250"/>
<dbReference type="SUPFAM" id="SSF102405">
    <property type="entry name" value="MCP/YpsA-like"/>
    <property type="match status" value="1"/>
</dbReference>
<evidence type="ECO:0000313" key="3">
    <source>
        <dbReference type="EMBL" id="AAC07224.1"/>
    </source>
</evidence>
<evidence type="ECO:0000313" key="4">
    <source>
        <dbReference type="Proteomes" id="UP000000798"/>
    </source>
</evidence>
<reference evidence="3 4" key="1">
    <citation type="journal article" date="1998" name="Nature">
        <title>The complete genome of the hyperthermophilic bacterium Aquifex aeolicus.</title>
        <authorList>
            <person name="Deckert G."/>
            <person name="Warren P.V."/>
            <person name="Gaasterland T."/>
            <person name="Young W.G."/>
            <person name="Lenox A.L."/>
            <person name="Graham D.E."/>
            <person name="Overbeek R."/>
            <person name="Snead M.A."/>
            <person name="Keller M."/>
            <person name="Aujay M."/>
            <person name="Huber R."/>
            <person name="Feldman R.A."/>
            <person name="Short J.M."/>
            <person name="Olson G.J."/>
            <person name="Swanson R.V."/>
        </authorList>
    </citation>
    <scope>NUCLEOTIDE SEQUENCE [LARGE SCALE GENOMIC DNA]</scope>
    <source>
        <strain evidence="3 4">VF5</strain>
    </source>
</reference>
<proteinExistence type="inferred from homology"/>
<evidence type="ECO:0000259" key="2">
    <source>
        <dbReference type="Pfam" id="PF02481"/>
    </source>
</evidence>
<dbReference type="Gene3D" id="3.40.50.450">
    <property type="match status" value="1"/>
</dbReference>
<feature type="domain" description="Smf/DprA SLOG" evidence="2">
    <location>
        <begin position="81"/>
        <end position="280"/>
    </location>
</feature>
<keyword evidence="4" id="KW-1185">Reference proteome</keyword>
<dbReference type="KEGG" id="aae:aq_1191"/>
<dbReference type="Pfam" id="PF02481">
    <property type="entry name" value="DNA_processg_A"/>
    <property type="match status" value="1"/>
</dbReference>
<dbReference type="EnsemblBacteria" id="AAC07224">
    <property type="protein sequence ID" value="AAC07224"/>
    <property type="gene ID" value="aq_1191"/>
</dbReference>
<dbReference type="NCBIfam" id="TIGR00732">
    <property type="entry name" value="dprA"/>
    <property type="match status" value="1"/>
</dbReference>
<accession>O67250</accession>